<dbReference type="OrthoDB" id="79849at2"/>
<comment type="caution">
    <text evidence="2">The sequence shown here is derived from an EMBL/GenBank/DDBJ whole genome shotgun (WGS) entry which is preliminary data.</text>
</comment>
<feature type="region of interest" description="Disordered" evidence="1">
    <location>
        <begin position="469"/>
        <end position="501"/>
    </location>
</feature>
<dbReference type="EMBL" id="AUWY01000081">
    <property type="protein sequence ID" value="EQB31969.1"/>
    <property type="molecule type" value="Genomic_DNA"/>
</dbReference>
<organism evidence="2 3">
    <name type="scientific">Sphingobium ummariense RL-3</name>
    <dbReference type="NCBI Taxonomy" id="1346791"/>
    <lineage>
        <taxon>Bacteria</taxon>
        <taxon>Pseudomonadati</taxon>
        <taxon>Pseudomonadota</taxon>
        <taxon>Alphaproteobacteria</taxon>
        <taxon>Sphingomonadales</taxon>
        <taxon>Sphingomonadaceae</taxon>
        <taxon>Sphingobium</taxon>
    </lineage>
</organism>
<evidence type="ECO:0000256" key="1">
    <source>
        <dbReference type="SAM" id="MobiDB-lite"/>
    </source>
</evidence>
<dbReference type="eggNOG" id="COG3941">
    <property type="taxonomic scope" value="Bacteria"/>
</dbReference>
<accession>T0K5M0</accession>
<dbReference type="PANTHER" id="PTHR38812:SF2">
    <property type="entry name" value="MU-LIKE PROPHAGE FLUMU PROTEIN GP42"/>
    <property type="match status" value="1"/>
</dbReference>
<dbReference type="Proteomes" id="UP000015523">
    <property type="component" value="Unassembled WGS sequence"/>
</dbReference>
<sequence length="540" mass="58114">MKLSMIIEAQDRASRPVERVEDAVGGLGRTIRGTGSEVGRLDRRMGAMTYQAHGASAELRRLNQIGVAVARSTGRMNQGMVRTTRSAGRLERGARRVGAGLAGMSRRGIRALDGLVRRFDITNERMEKLAFSTGTLIGTTIRGAVVGGGALAGTGAIAALYKVATAGMEMEGFRTQLEGLEGSSAAADRALQWVAKFAARTPYEMNEVMEAFIALKAYGIDPTSGSLRTLGDAAAGMNRPIMDAVEMMADAVTGEYERLKSFGIRASVAGDKVTLRWTRNSKELSKTVKASSTEIQRALSQILDERFAGGMDRRAKITAGKISNIWDFVNRQAARVWEGGLGKEVNRQFDRLLGTIDRMEKDGSLQAWADKTGAGLGDLVATIGSADWPQIGRDFVTVAGGVRDLANAIIYLSRKAREAGRIDMTPLLPLPLQMTRRALDGWQAYQHARNAPPRASAAMPANRQPLAPLRRDRLLPQPARPTRQSPLLPGQAPVKWPSPPTGKMEISVKTDAGTTARVTKVASTNLDLDVNTGRAMGAFA</sequence>
<reference evidence="2 3" key="1">
    <citation type="journal article" date="2013" name="Genome Announc.">
        <title>Draft Genome Sequence of Sphingobium ummariense Strain RL-3, a Hexachlorocyclohexane-Degrading Bacterium.</title>
        <authorList>
            <person name="Kohli P."/>
            <person name="Dua A."/>
            <person name="Sangwan N."/>
            <person name="Oldach P."/>
            <person name="Khurana J.P."/>
            <person name="Lal R."/>
        </authorList>
    </citation>
    <scope>NUCLEOTIDE SEQUENCE [LARGE SCALE GENOMIC DNA]</scope>
    <source>
        <strain evidence="2 3">RL-3</strain>
    </source>
</reference>
<gene>
    <name evidence="2" type="ORF">M529_11950</name>
</gene>
<dbReference type="InterPro" id="IPR053058">
    <property type="entry name" value="Mulikevirus_tape_measure"/>
</dbReference>
<dbReference type="PANTHER" id="PTHR38812">
    <property type="entry name" value="MU-LIKE PROPHAGE FLUMU PROTEIN GP42"/>
    <property type="match status" value="1"/>
</dbReference>
<proteinExistence type="predicted"/>
<name>T0K5M0_9SPHN</name>
<keyword evidence="3" id="KW-1185">Reference proteome</keyword>
<dbReference type="PATRIC" id="fig|1346791.3.peg.2300"/>
<dbReference type="STRING" id="1346791.M529_11950"/>
<evidence type="ECO:0000313" key="2">
    <source>
        <dbReference type="EMBL" id="EQB31969.1"/>
    </source>
</evidence>
<protein>
    <submittedName>
        <fullName evidence="2">Uncharacterized protein</fullName>
    </submittedName>
</protein>
<evidence type="ECO:0000313" key="3">
    <source>
        <dbReference type="Proteomes" id="UP000015523"/>
    </source>
</evidence>
<dbReference type="AlphaFoldDB" id="T0K5M0"/>
<dbReference type="RefSeq" id="WP_021318189.1">
    <property type="nucleotide sequence ID" value="NZ_AUWY01000081.1"/>
</dbReference>